<dbReference type="InterPro" id="IPR036837">
    <property type="entry name" value="Cation_efflux_CTD_sf"/>
</dbReference>
<evidence type="ECO:0000256" key="4">
    <source>
        <dbReference type="ARBA" id="ARBA00022449"/>
    </source>
</evidence>
<comment type="catalytic activity">
    <reaction evidence="10">
        <text>Zn(2+)(in) + 2 H(+)(out) = Zn(2+)(out) + 2 H(+)(in)</text>
        <dbReference type="Rhea" id="RHEA:72627"/>
        <dbReference type="ChEBI" id="CHEBI:15378"/>
        <dbReference type="ChEBI" id="CHEBI:29105"/>
    </reaction>
</comment>
<dbReference type="Proteomes" id="UP000314981">
    <property type="component" value="Chromosome 2"/>
</dbReference>
<dbReference type="Proteomes" id="UP000429181">
    <property type="component" value="Chromosome 2"/>
</dbReference>
<evidence type="ECO:0000259" key="12">
    <source>
        <dbReference type="Pfam" id="PF01545"/>
    </source>
</evidence>
<evidence type="ECO:0000313" key="15">
    <source>
        <dbReference type="Proteomes" id="UP000314981"/>
    </source>
</evidence>
<evidence type="ECO:0000256" key="1">
    <source>
        <dbReference type="ARBA" id="ARBA00004141"/>
    </source>
</evidence>
<keyword evidence="3" id="KW-0813">Transport</keyword>
<evidence type="ECO:0000256" key="6">
    <source>
        <dbReference type="ARBA" id="ARBA00022906"/>
    </source>
</evidence>
<dbReference type="GO" id="GO:0010043">
    <property type="term" value="P:response to zinc ion"/>
    <property type="evidence" value="ECO:0007669"/>
    <property type="project" value="TreeGrafter"/>
</dbReference>
<keyword evidence="7 11" id="KW-1133">Transmembrane helix</keyword>
<evidence type="ECO:0000256" key="2">
    <source>
        <dbReference type="ARBA" id="ARBA00008873"/>
    </source>
</evidence>
<dbReference type="InterPro" id="IPR058533">
    <property type="entry name" value="Cation_efflux_TM"/>
</dbReference>
<dbReference type="Pfam" id="PF01545">
    <property type="entry name" value="Cation_efflux"/>
    <property type="match status" value="1"/>
</dbReference>
<feature type="domain" description="Cation efflux protein cytoplasmic" evidence="13">
    <location>
        <begin position="236"/>
        <end position="311"/>
    </location>
</feature>
<reference evidence="14" key="2">
    <citation type="submission" date="2025-05" db="UniProtKB">
        <authorList>
            <consortium name="Ensembl"/>
        </authorList>
    </citation>
    <scope>IDENTIFICATION</scope>
</reference>
<evidence type="ECO:0000256" key="11">
    <source>
        <dbReference type="SAM" id="Phobius"/>
    </source>
</evidence>
<dbReference type="SUPFAM" id="SSF161111">
    <property type="entry name" value="Cation efflux protein transmembrane domain-like"/>
    <property type="match status" value="1"/>
</dbReference>
<evidence type="ECO:0000256" key="10">
    <source>
        <dbReference type="ARBA" id="ARBA00048349"/>
    </source>
</evidence>
<dbReference type="InterPro" id="IPR027470">
    <property type="entry name" value="Cation_efflux_CTD"/>
</dbReference>
<comment type="subcellular location">
    <subcellularLocation>
        <location evidence="1">Membrane</location>
        <topology evidence="1">Multi-pass membrane protein</topology>
    </subcellularLocation>
</comment>
<evidence type="ECO:0000256" key="5">
    <source>
        <dbReference type="ARBA" id="ARBA00022692"/>
    </source>
</evidence>
<dbReference type="Pfam" id="PF16916">
    <property type="entry name" value="ZT_dimer"/>
    <property type="match status" value="1"/>
</dbReference>
<dbReference type="Ensembl" id="ENSBIXT00000037433.1">
    <property type="protein sequence ID" value="ENSBIXP00000041048.1"/>
    <property type="gene ID" value="ENSBIXG00000005011.1"/>
</dbReference>
<feature type="domain" description="Cation efflux protein transmembrane" evidence="12">
    <location>
        <begin position="88"/>
        <end position="232"/>
    </location>
</feature>
<evidence type="ECO:0000256" key="7">
    <source>
        <dbReference type="ARBA" id="ARBA00022989"/>
    </source>
</evidence>
<keyword evidence="4" id="KW-0050">Antiport</keyword>
<evidence type="ECO:0000259" key="13">
    <source>
        <dbReference type="Pfam" id="PF16916"/>
    </source>
</evidence>
<keyword evidence="6" id="KW-0862">Zinc</keyword>
<comment type="similarity">
    <text evidence="2">Belongs to the cation diffusion facilitator (CDF) transporter (TC 2.A.4) family. SLC30A subfamily.</text>
</comment>
<protein>
    <submittedName>
        <fullName evidence="14">Solute carrier family 30 member 2</fullName>
    </submittedName>
</protein>
<sequence>MKAGERMHLLDAKLAVGTYTTLWQDGTSSIPPSSPGLALQPTELAPQSSHYCHSQKGPGSHGDPKKRAWRQLCVASAFCLLFMIGEVIEILGALLSVLSIWVVTGVLVYLAAERLISGDYEIKEETMLITSGCAVVVNIIMGLILHQSGHGHSRNPEHSHNASQEQGSPSVRAAFIHVIGDFLQSLGVLVAAFILYFKPEYKFIDPICTFLFSILVLGTTLTILRDVILVLMEGTPKGVDFTAVQNLLLSVEGVEALHSLHIWALTVAQPILSVHIAIAENADAQAVLKAVSDRLQEMFHFHTMTIQIEDYSEDMKDCQSCRGPSD</sequence>
<name>A0A4W2EW85_BOBOX</name>
<dbReference type="NCBIfam" id="TIGR01297">
    <property type="entry name" value="CDF"/>
    <property type="match status" value="1"/>
</dbReference>
<evidence type="ECO:0000256" key="9">
    <source>
        <dbReference type="ARBA" id="ARBA00023136"/>
    </source>
</evidence>
<dbReference type="AlphaFoldDB" id="A0A4W2EW85"/>
<accession>A0A4W2EW85</accession>
<evidence type="ECO:0000256" key="3">
    <source>
        <dbReference type="ARBA" id="ARBA00022448"/>
    </source>
</evidence>
<dbReference type="InterPro" id="IPR027469">
    <property type="entry name" value="Cation_efflux_TMD_sf"/>
</dbReference>
<dbReference type="GO" id="GO:0015297">
    <property type="term" value="F:antiporter activity"/>
    <property type="evidence" value="ECO:0007669"/>
    <property type="project" value="UniProtKB-KW"/>
</dbReference>
<reference evidence="15 16" key="1">
    <citation type="submission" date="2018-11" db="EMBL/GenBank/DDBJ databases">
        <title>Haplotype-resolved cattle genomes.</title>
        <authorList>
            <person name="Low W.Y."/>
            <person name="Tearle R."/>
            <person name="Bickhart D.M."/>
            <person name="Rosen B.D."/>
            <person name="Koren S."/>
            <person name="Rhie A."/>
            <person name="Hiendleder S."/>
            <person name="Phillippy A.M."/>
            <person name="Smith T.P.L."/>
            <person name="Williams J.L."/>
        </authorList>
    </citation>
    <scope>NUCLEOTIDE SEQUENCE [LARGE SCALE GENOMIC DNA]</scope>
</reference>
<dbReference type="GO" id="GO:0005886">
    <property type="term" value="C:plasma membrane"/>
    <property type="evidence" value="ECO:0007669"/>
    <property type="project" value="TreeGrafter"/>
</dbReference>
<dbReference type="SUPFAM" id="SSF160240">
    <property type="entry name" value="Cation efflux protein cytoplasmic domain-like"/>
    <property type="match status" value="1"/>
</dbReference>
<keyword evidence="6" id="KW-0864">Zinc transport</keyword>
<dbReference type="InterPro" id="IPR002524">
    <property type="entry name" value="Cation_efflux"/>
</dbReference>
<feature type="transmembrane region" description="Helical" evidence="11">
    <location>
        <begin position="91"/>
        <end position="112"/>
    </location>
</feature>
<dbReference type="PANTHER" id="PTHR11562">
    <property type="entry name" value="CATION EFFLUX PROTEIN/ ZINC TRANSPORTER"/>
    <property type="match status" value="1"/>
</dbReference>
<gene>
    <name evidence="14" type="primary">SLC30A2</name>
</gene>
<feature type="transmembrane region" description="Helical" evidence="11">
    <location>
        <begin position="203"/>
        <end position="224"/>
    </location>
</feature>
<proteinExistence type="inferred from homology"/>
<feature type="transmembrane region" description="Helical" evidence="11">
    <location>
        <begin position="127"/>
        <end position="145"/>
    </location>
</feature>
<keyword evidence="9 11" id="KW-0472">Membrane</keyword>
<dbReference type="GeneTree" id="ENSGT00940000156072"/>
<evidence type="ECO:0000313" key="16">
    <source>
        <dbReference type="Proteomes" id="UP000429181"/>
    </source>
</evidence>
<feature type="transmembrane region" description="Helical" evidence="11">
    <location>
        <begin position="174"/>
        <end position="197"/>
    </location>
</feature>
<dbReference type="Gene3D" id="1.20.1510.10">
    <property type="entry name" value="Cation efflux protein transmembrane domain"/>
    <property type="match status" value="1"/>
</dbReference>
<evidence type="ECO:0000256" key="8">
    <source>
        <dbReference type="ARBA" id="ARBA00023065"/>
    </source>
</evidence>
<dbReference type="PANTHER" id="PTHR11562:SF51">
    <property type="entry name" value="PROTON-COUPLED ZINC ANTIPORTER SLC30A2"/>
    <property type="match status" value="1"/>
</dbReference>
<keyword evidence="5 11" id="KW-0812">Transmembrane</keyword>
<dbReference type="GO" id="GO:0005385">
    <property type="term" value="F:zinc ion transmembrane transporter activity"/>
    <property type="evidence" value="ECO:0007669"/>
    <property type="project" value="TreeGrafter"/>
</dbReference>
<keyword evidence="15" id="KW-1185">Reference proteome</keyword>
<evidence type="ECO:0000313" key="14">
    <source>
        <dbReference type="Ensembl" id="ENSBIXP00000041048.1"/>
    </source>
</evidence>
<keyword evidence="8" id="KW-0406">Ion transport</keyword>
<dbReference type="Ensembl" id="ENSBIXT00005014584.1">
    <property type="protein sequence ID" value="ENSBIXP00005001254.1"/>
    <property type="gene ID" value="ENSBIXG00005029346.1"/>
</dbReference>
<organism evidence="14 15">
    <name type="scientific">Bos indicus x Bos taurus</name>
    <name type="common">Hybrid cattle</name>
    <dbReference type="NCBI Taxonomy" id="30522"/>
    <lineage>
        <taxon>Eukaryota</taxon>
        <taxon>Metazoa</taxon>
        <taxon>Chordata</taxon>
        <taxon>Craniata</taxon>
        <taxon>Vertebrata</taxon>
        <taxon>Euteleostomi</taxon>
        <taxon>Mammalia</taxon>
        <taxon>Eutheria</taxon>
        <taxon>Laurasiatheria</taxon>
        <taxon>Artiodactyla</taxon>
        <taxon>Ruminantia</taxon>
        <taxon>Pecora</taxon>
        <taxon>Bovidae</taxon>
        <taxon>Bovinae</taxon>
        <taxon>Bos</taxon>
    </lineage>
</organism>
<dbReference type="InterPro" id="IPR050681">
    <property type="entry name" value="CDF/SLC30A"/>
</dbReference>